<comment type="cofactor">
    <cofactor evidence="1 4">
        <name>Mg(2+)</name>
        <dbReference type="ChEBI" id="CHEBI:18420"/>
    </cofactor>
</comment>
<dbReference type="AlphaFoldDB" id="A0AAE1CG53"/>
<evidence type="ECO:0000256" key="1">
    <source>
        <dbReference type="ARBA" id="ARBA00001946"/>
    </source>
</evidence>
<name>A0AAE1CG53_9PEZI</name>
<protein>
    <recommendedName>
        <fullName evidence="4">Terpene synthase</fullName>
        <ecNumber evidence="4">4.2.3.-</ecNumber>
    </recommendedName>
</protein>
<dbReference type="Pfam" id="PF19086">
    <property type="entry name" value="Terpene_syn_C_2"/>
    <property type="match status" value="1"/>
</dbReference>
<evidence type="ECO:0000256" key="4">
    <source>
        <dbReference type="RuleBase" id="RU366034"/>
    </source>
</evidence>
<comment type="caution">
    <text evidence="5">The sequence shown here is derived from an EMBL/GenBank/DDBJ whole genome shotgun (WGS) entry which is preliminary data.</text>
</comment>
<dbReference type="GO" id="GO:0008299">
    <property type="term" value="P:isoprenoid biosynthetic process"/>
    <property type="evidence" value="ECO:0007669"/>
    <property type="project" value="UniProtKB-ARBA"/>
</dbReference>
<keyword evidence="6" id="KW-1185">Reference proteome</keyword>
<reference evidence="5" key="1">
    <citation type="journal article" date="2023" name="Mol. Phylogenet. Evol.">
        <title>Genome-scale phylogeny and comparative genomics of the fungal order Sordariales.</title>
        <authorList>
            <person name="Hensen N."/>
            <person name="Bonometti L."/>
            <person name="Westerberg I."/>
            <person name="Brannstrom I.O."/>
            <person name="Guillou S."/>
            <person name="Cros-Aarteil S."/>
            <person name="Calhoun S."/>
            <person name="Haridas S."/>
            <person name="Kuo A."/>
            <person name="Mondo S."/>
            <person name="Pangilinan J."/>
            <person name="Riley R."/>
            <person name="LaButti K."/>
            <person name="Andreopoulos B."/>
            <person name="Lipzen A."/>
            <person name="Chen C."/>
            <person name="Yan M."/>
            <person name="Daum C."/>
            <person name="Ng V."/>
            <person name="Clum A."/>
            <person name="Steindorff A."/>
            <person name="Ohm R.A."/>
            <person name="Martin F."/>
            <person name="Silar P."/>
            <person name="Natvig D.O."/>
            <person name="Lalanne C."/>
            <person name="Gautier V."/>
            <person name="Ament-Velasquez S.L."/>
            <person name="Kruys A."/>
            <person name="Hutchinson M.I."/>
            <person name="Powell A.J."/>
            <person name="Barry K."/>
            <person name="Miller A.N."/>
            <person name="Grigoriev I.V."/>
            <person name="Debuchy R."/>
            <person name="Gladieux P."/>
            <person name="Hiltunen Thoren M."/>
            <person name="Johannesson H."/>
        </authorList>
    </citation>
    <scope>NUCLEOTIDE SEQUENCE</scope>
    <source>
        <strain evidence="5">CBS 314.62</strain>
    </source>
</reference>
<dbReference type="EMBL" id="JAULSO010000001">
    <property type="protein sequence ID" value="KAK3693084.1"/>
    <property type="molecule type" value="Genomic_DNA"/>
</dbReference>
<dbReference type="PANTHER" id="PTHR35201:SF4">
    <property type="entry name" value="BETA-PINACENE SYNTHASE-RELATED"/>
    <property type="match status" value="1"/>
</dbReference>
<keyword evidence="3 4" id="KW-0460">Magnesium</keyword>
<dbReference type="InterPro" id="IPR034686">
    <property type="entry name" value="Terpene_cyclase-like_2"/>
</dbReference>
<accession>A0AAE1CG53</accession>
<evidence type="ECO:0000256" key="3">
    <source>
        <dbReference type="ARBA" id="ARBA00022842"/>
    </source>
</evidence>
<evidence type="ECO:0000313" key="5">
    <source>
        <dbReference type="EMBL" id="KAK3693084.1"/>
    </source>
</evidence>
<organism evidence="5 6">
    <name type="scientific">Podospora appendiculata</name>
    <dbReference type="NCBI Taxonomy" id="314037"/>
    <lineage>
        <taxon>Eukaryota</taxon>
        <taxon>Fungi</taxon>
        <taxon>Dikarya</taxon>
        <taxon>Ascomycota</taxon>
        <taxon>Pezizomycotina</taxon>
        <taxon>Sordariomycetes</taxon>
        <taxon>Sordariomycetidae</taxon>
        <taxon>Sordariales</taxon>
        <taxon>Podosporaceae</taxon>
        <taxon>Podospora</taxon>
    </lineage>
</organism>
<evidence type="ECO:0000256" key="2">
    <source>
        <dbReference type="ARBA" id="ARBA00006333"/>
    </source>
</evidence>
<dbReference type="SUPFAM" id="SSF48576">
    <property type="entry name" value="Terpenoid synthases"/>
    <property type="match status" value="1"/>
</dbReference>
<keyword evidence="4" id="KW-0479">Metal-binding</keyword>
<sequence length="364" mass="41580">MTINPVVNIAAQLKGQVLRCPDLTPSFSQWPSGVSPHYKQLEATVERRIREWIPDQQIARSARNLDLAYFVATWWPKASVENLETMAWMTLWLFIWDDFVEDAAMPDSLSAEGKVEWLHHQAFSYVESELGLSESSQPAKSPTKYCSLFKYAAVGLRDNCSVAVRRQFCDAFRYYMACCETEEVYTRSGAVPDIETYWKHRVGSSGMDMYIVLQEFMAGSNIPEHLHETPEIKRAQFELGYHIVALNDIFSLKKELSKNWLGAIPILIKENDLDLEGAVAYILDIAKGIERSFDRAAEALLEMVEHDPAAHVSVQDHVDIMRTNMTGNYVWSWLCTDFSAPGMAWRNMCSRMGAWLCLFKGRVH</sequence>
<keyword evidence="4" id="KW-0456">Lyase</keyword>
<comment type="similarity">
    <text evidence="2 4">Belongs to the terpene synthase family.</text>
</comment>
<dbReference type="PANTHER" id="PTHR35201">
    <property type="entry name" value="TERPENE SYNTHASE"/>
    <property type="match status" value="1"/>
</dbReference>
<reference evidence="5" key="2">
    <citation type="submission" date="2023-06" db="EMBL/GenBank/DDBJ databases">
        <authorList>
            <consortium name="Lawrence Berkeley National Laboratory"/>
            <person name="Haridas S."/>
            <person name="Hensen N."/>
            <person name="Bonometti L."/>
            <person name="Westerberg I."/>
            <person name="Brannstrom I.O."/>
            <person name="Guillou S."/>
            <person name="Cros-Aarteil S."/>
            <person name="Calhoun S."/>
            <person name="Kuo A."/>
            <person name="Mondo S."/>
            <person name="Pangilinan J."/>
            <person name="Riley R."/>
            <person name="Labutti K."/>
            <person name="Andreopoulos B."/>
            <person name="Lipzen A."/>
            <person name="Chen C."/>
            <person name="Yanf M."/>
            <person name="Daum C."/>
            <person name="Ng V."/>
            <person name="Clum A."/>
            <person name="Steindorff A."/>
            <person name="Ohm R."/>
            <person name="Martin F."/>
            <person name="Silar P."/>
            <person name="Natvig D."/>
            <person name="Lalanne C."/>
            <person name="Gautier V."/>
            <person name="Ament-Velasquez S.L."/>
            <person name="Kruys A."/>
            <person name="Hutchinson M.I."/>
            <person name="Powell A.J."/>
            <person name="Barry K."/>
            <person name="Miller A.N."/>
            <person name="Grigoriev I.V."/>
            <person name="Debuchy R."/>
            <person name="Gladieux P."/>
            <person name="Thoren M.H."/>
            <person name="Johannesson H."/>
        </authorList>
    </citation>
    <scope>NUCLEOTIDE SEQUENCE</scope>
    <source>
        <strain evidence="5">CBS 314.62</strain>
    </source>
</reference>
<dbReference type="Proteomes" id="UP001270362">
    <property type="component" value="Unassembled WGS sequence"/>
</dbReference>
<gene>
    <name evidence="5" type="ORF">B0T22DRAFT_33659</name>
</gene>
<dbReference type="Gene3D" id="1.10.600.10">
    <property type="entry name" value="Farnesyl Diphosphate Synthase"/>
    <property type="match status" value="1"/>
</dbReference>
<dbReference type="GO" id="GO:0010333">
    <property type="term" value="F:terpene synthase activity"/>
    <property type="evidence" value="ECO:0007669"/>
    <property type="project" value="InterPro"/>
</dbReference>
<dbReference type="GO" id="GO:0046872">
    <property type="term" value="F:metal ion binding"/>
    <property type="evidence" value="ECO:0007669"/>
    <property type="project" value="UniProtKB-KW"/>
</dbReference>
<dbReference type="EC" id="4.2.3.-" evidence="4"/>
<dbReference type="InterPro" id="IPR008949">
    <property type="entry name" value="Isoprenoid_synthase_dom_sf"/>
</dbReference>
<evidence type="ECO:0000313" key="6">
    <source>
        <dbReference type="Proteomes" id="UP001270362"/>
    </source>
</evidence>
<proteinExistence type="inferred from homology"/>